<feature type="transmembrane region" description="Helical" evidence="1">
    <location>
        <begin position="85"/>
        <end position="118"/>
    </location>
</feature>
<feature type="transmembrane region" description="Helical" evidence="1">
    <location>
        <begin position="46"/>
        <end position="65"/>
    </location>
</feature>
<dbReference type="Pfam" id="PF04306">
    <property type="entry name" value="DUF456"/>
    <property type="match status" value="1"/>
</dbReference>
<dbReference type="PANTHER" id="PTHR39165:SF1">
    <property type="entry name" value="DUF456 DOMAIN-CONTAINING PROTEIN"/>
    <property type="match status" value="1"/>
</dbReference>
<comment type="caution">
    <text evidence="2">The sequence shown here is derived from an EMBL/GenBank/DDBJ whole genome shotgun (WGS) entry which is preliminary data.</text>
</comment>
<feature type="transmembrane region" description="Helical" evidence="1">
    <location>
        <begin position="130"/>
        <end position="156"/>
    </location>
</feature>
<keyword evidence="1" id="KW-0812">Transmembrane</keyword>
<dbReference type="InterPro" id="IPR007403">
    <property type="entry name" value="DUF456"/>
</dbReference>
<accession>A0A2M7W3B2</accession>
<evidence type="ECO:0000313" key="3">
    <source>
        <dbReference type="Proteomes" id="UP000228952"/>
    </source>
</evidence>
<gene>
    <name evidence="2" type="ORF">COX64_01525</name>
</gene>
<protein>
    <recommendedName>
        <fullName evidence="4">DUF456 domain-containing protein</fullName>
    </recommendedName>
</protein>
<name>A0A2M7W3B2_9BACT</name>
<organism evidence="2 3">
    <name type="scientific">Candidatus Dojkabacteria bacterium CG_4_10_14_0_2_um_filter_Dojkabacteria_WS6_41_15</name>
    <dbReference type="NCBI Taxonomy" id="2014249"/>
    <lineage>
        <taxon>Bacteria</taxon>
        <taxon>Candidatus Dojkabacteria</taxon>
    </lineage>
</organism>
<evidence type="ECO:0008006" key="4">
    <source>
        <dbReference type="Google" id="ProtNLM"/>
    </source>
</evidence>
<sequence length="160" mass="16876">MLHFILYAVIIVLFVAGLLVTLTGLPGVWLVYVGVLLFVASSDFTVIGLQQLILLLLVSIAVSLIDNLIVPLGAKKYGSSNWGMVGAIGGGILGTLVFGPIGMLLGPLLGATLFEILFARKDTNKAFRAGIGVTIGFLASVVLKFGAITWIVLWALGKMF</sequence>
<dbReference type="AlphaFoldDB" id="A0A2M7W3B2"/>
<proteinExistence type="predicted"/>
<evidence type="ECO:0000256" key="1">
    <source>
        <dbReference type="SAM" id="Phobius"/>
    </source>
</evidence>
<dbReference type="EMBL" id="PFQB01000034">
    <property type="protein sequence ID" value="PJA14839.1"/>
    <property type="molecule type" value="Genomic_DNA"/>
</dbReference>
<dbReference type="PANTHER" id="PTHR39165">
    <property type="entry name" value="IG HYPOTHETICAL 17883"/>
    <property type="match status" value="1"/>
</dbReference>
<evidence type="ECO:0000313" key="2">
    <source>
        <dbReference type="EMBL" id="PJA14839.1"/>
    </source>
</evidence>
<keyword evidence="1" id="KW-1133">Transmembrane helix</keyword>
<feature type="transmembrane region" description="Helical" evidence="1">
    <location>
        <begin position="6"/>
        <end position="39"/>
    </location>
</feature>
<dbReference type="Proteomes" id="UP000228952">
    <property type="component" value="Unassembled WGS sequence"/>
</dbReference>
<keyword evidence="1" id="KW-0472">Membrane</keyword>
<reference evidence="3" key="1">
    <citation type="submission" date="2017-09" db="EMBL/GenBank/DDBJ databases">
        <title>Depth-based differentiation of microbial function through sediment-hosted aquifers and enrichment of novel symbionts in the deep terrestrial subsurface.</title>
        <authorList>
            <person name="Probst A.J."/>
            <person name="Ladd B."/>
            <person name="Jarett J.K."/>
            <person name="Geller-Mcgrath D.E."/>
            <person name="Sieber C.M.K."/>
            <person name="Emerson J.B."/>
            <person name="Anantharaman K."/>
            <person name="Thomas B.C."/>
            <person name="Malmstrom R."/>
            <person name="Stieglmeier M."/>
            <person name="Klingl A."/>
            <person name="Woyke T."/>
            <person name="Ryan C.M."/>
            <person name="Banfield J.F."/>
        </authorList>
    </citation>
    <scope>NUCLEOTIDE SEQUENCE [LARGE SCALE GENOMIC DNA]</scope>
</reference>